<keyword evidence="3" id="KW-1185">Reference proteome</keyword>
<feature type="coiled-coil region" evidence="1">
    <location>
        <begin position="10"/>
        <end position="54"/>
    </location>
</feature>
<dbReference type="Proteomes" id="UP000663879">
    <property type="component" value="Unassembled WGS sequence"/>
</dbReference>
<gene>
    <name evidence="2" type="ORF">OXX778_LOCUS15141</name>
</gene>
<organism evidence="2 3">
    <name type="scientific">Brachionus calyciflorus</name>
    <dbReference type="NCBI Taxonomy" id="104777"/>
    <lineage>
        <taxon>Eukaryota</taxon>
        <taxon>Metazoa</taxon>
        <taxon>Spiralia</taxon>
        <taxon>Gnathifera</taxon>
        <taxon>Rotifera</taxon>
        <taxon>Eurotatoria</taxon>
        <taxon>Monogononta</taxon>
        <taxon>Pseudotrocha</taxon>
        <taxon>Ploima</taxon>
        <taxon>Brachionidae</taxon>
        <taxon>Brachionus</taxon>
    </lineage>
</organism>
<keyword evidence="1" id="KW-0175">Coiled coil</keyword>
<protein>
    <submittedName>
        <fullName evidence="2">Uncharacterized protein</fullName>
    </submittedName>
</protein>
<dbReference type="AlphaFoldDB" id="A0A814F5N6"/>
<accession>A0A814F5N6</accession>
<sequence>MIQNQDKLFKQNQKELENQLQNDLNALRKIEKWTKKIQERIDSNRQKLDQLKNNLFDNGKFDSTDKSPLFKTYLNATNNLNNKKNDKTDIRL</sequence>
<evidence type="ECO:0000256" key="1">
    <source>
        <dbReference type="SAM" id="Coils"/>
    </source>
</evidence>
<comment type="caution">
    <text evidence="2">The sequence shown here is derived from an EMBL/GenBank/DDBJ whole genome shotgun (WGS) entry which is preliminary data.</text>
</comment>
<reference evidence="2" key="1">
    <citation type="submission" date="2021-02" db="EMBL/GenBank/DDBJ databases">
        <authorList>
            <person name="Nowell W R."/>
        </authorList>
    </citation>
    <scope>NUCLEOTIDE SEQUENCE</scope>
    <source>
        <strain evidence="2">Ploen Becks lab</strain>
    </source>
</reference>
<name>A0A814F5N6_9BILA</name>
<dbReference type="EMBL" id="CAJNOC010003270">
    <property type="protein sequence ID" value="CAF0975367.1"/>
    <property type="molecule type" value="Genomic_DNA"/>
</dbReference>
<proteinExistence type="predicted"/>
<evidence type="ECO:0000313" key="3">
    <source>
        <dbReference type="Proteomes" id="UP000663879"/>
    </source>
</evidence>
<evidence type="ECO:0000313" key="2">
    <source>
        <dbReference type="EMBL" id="CAF0975367.1"/>
    </source>
</evidence>